<evidence type="ECO:0000256" key="3">
    <source>
        <dbReference type="RuleBase" id="RU361235"/>
    </source>
</evidence>
<evidence type="ECO:0000256" key="2">
    <source>
        <dbReference type="ARBA" id="ARBA00022801"/>
    </source>
</evidence>
<dbReference type="InterPro" id="IPR002018">
    <property type="entry name" value="CarbesteraseB"/>
</dbReference>
<dbReference type="InterPro" id="IPR019826">
    <property type="entry name" value="Carboxylesterase_B_AS"/>
</dbReference>
<keyword evidence="6" id="KW-1185">Reference proteome</keyword>
<accession>A0ABW1KFR6</accession>
<evidence type="ECO:0000259" key="4">
    <source>
        <dbReference type="Pfam" id="PF00135"/>
    </source>
</evidence>
<dbReference type="Gene3D" id="3.40.50.1820">
    <property type="entry name" value="alpha/beta hydrolase"/>
    <property type="match status" value="1"/>
</dbReference>
<dbReference type="EC" id="3.1.1.-" evidence="3"/>
<sequence length="566" mass="60463">MRNTIRAIRARRSAPTGRRTRAWRRALAGTVAVAAAIGAGTVLLTVAAADPVDAGETRSGPAVVRTDRGTVRGTASGDHRSFQGIPYAAPPVGELRWRTPRPAAPWTGVRDASRPGPACAQLRGLPMDQPSESEDCLYLNVTTPAARPGQKLPVMVWLHGGHFLFGQGDVYGGRSLATRGDVVVVTVNYRLGPLGFLAHPALDAGPGQPTSGNFGLEDQQAALRWVRDNAAAFGGDPGNVTLFGQSGGATSVCTHLAAPASGGLFHRAIIQSNSCATPLQTRQAAEGQATALVTKLECDTDPRGTAGCLRGKSAADLITAAGFPGPEHDPGPSAGGTVLPVDPARALATGRFHKVPVLTGTTHDEYRGQVWGMERSGMNCPDGPGTGRCELTDDQYPHLVDAFFGDRAGRVNARYPRDDYDSASEALAAIMTDHEYVRPALDADAQFARHVPTYAYEFADVQAPWFRTEPVLSFPPGAYHLADLPYLFDVGYVEPLRAEQRQLADQMIGYWTRFARTGNPNGSGSPDWARFQGDSRYVQSLAPGAGGIRRTDLARDHRYDFWRSMG</sequence>
<dbReference type="SUPFAM" id="SSF53474">
    <property type="entry name" value="alpha/beta-Hydrolases"/>
    <property type="match status" value="1"/>
</dbReference>
<dbReference type="PANTHER" id="PTHR11559">
    <property type="entry name" value="CARBOXYLESTERASE"/>
    <property type="match status" value="1"/>
</dbReference>
<dbReference type="InterPro" id="IPR050309">
    <property type="entry name" value="Type-B_Carboxylest/Lipase"/>
</dbReference>
<dbReference type="RefSeq" id="WP_377426798.1">
    <property type="nucleotide sequence ID" value="NZ_JBHSPR010000029.1"/>
</dbReference>
<name>A0ABW1KFR6_9ACTN</name>
<dbReference type="Pfam" id="PF00135">
    <property type="entry name" value="COesterase"/>
    <property type="match status" value="1"/>
</dbReference>
<organism evidence="5 6">
    <name type="scientific">Plantactinospora solaniradicis</name>
    <dbReference type="NCBI Taxonomy" id="1723736"/>
    <lineage>
        <taxon>Bacteria</taxon>
        <taxon>Bacillati</taxon>
        <taxon>Actinomycetota</taxon>
        <taxon>Actinomycetes</taxon>
        <taxon>Micromonosporales</taxon>
        <taxon>Micromonosporaceae</taxon>
        <taxon>Plantactinospora</taxon>
    </lineage>
</organism>
<comment type="similarity">
    <text evidence="1 3">Belongs to the type-B carboxylesterase/lipase family.</text>
</comment>
<dbReference type="EMBL" id="JBHSPR010000029">
    <property type="protein sequence ID" value="MFC6020077.1"/>
    <property type="molecule type" value="Genomic_DNA"/>
</dbReference>
<dbReference type="InterPro" id="IPR029058">
    <property type="entry name" value="AB_hydrolase_fold"/>
</dbReference>
<dbReference type="PROSITE" id="PS00122">
    <property type="entry name" value="CARBOXYLESTERASE_B_1"/>
    <property type="match status" value="1"/>
</dbReference>
<dbReference type="Proteomes" id="UP001596203">
    <property type="component" value="Unassembled WGS sequence"/>
</dbReference>
<keyword evidence="2 3" id="KW-0378">Hydrolase</keyword>
<protein>
    <recommendedName>
        <fullName evidence="3">Carboxylic ester hydrolase</fullName>
        <ecNumber evidence="3">3.1.1.-</ecNumber>
    </recommendedName>
</protein>
<evidence type="ECO:0000313" key="5">
    <source>
        <dbReference type="EMBL" id="MFC6020077.1"/>
    </source>
</evidence>
<reference evidence="6" key="1">
    <citation type="journal article" date="2019" name="Int. J. Syst. Evol. Microbiol.">
        <title>The Global Catalogue of Microorganisms (GCM) 10K type strain sequencing project: providing services to taxonomists for standard genome sequencing and annotation.</title>
        <authorList>
            <consortium name="The Broad Institute Genomics Platform"/>
            <consortium name="The Broad Institute Genome Sequencing Center for Infectious Disease"/>
            <person name="Wu L."/>
            <person name="Ma J."/>
        </authorList>
    </citation>
    <scope>NUCLEOTIDE SEQUENCE [LARGE SCALE GENOMIC DNA]</scope>
    <source>
        <strain evidence="6">ZS-35-S2</strain>
    </source>
</reference>
<comment type="caution">
    <text evidence="5">The sequence shown here is derived from an EMBL/GenBank/DDBJ whole genome shotgun (WGS) entry which is preliminary data.</text>
</comment>
<evidence type="ECO:0000313" key="6">
    <source>
        <dbReference type="Proteomes" id="UP001596203"/>
    </source>
</evidence>
<proteinExistence type="inferred from homology"/>
<evidence type="ECO:0000256" key="1">
    <source>
        <dbReference type="ARBA" id="ARBA00005964"/>
    </source>
</evidence>
<feature type="domain" description="Carboxylesterase type B" evidence="4">
    <location>
        <begin position="62"/>
        <end position="562"/>
    </location>
</feature>
<gene>
    <name evidence="5" type="ORF">ACFP2T_28265</name>
</gene>